<evidence type="ECO:0008006" key="3">
    <source>
        <dbReference type="Google" id="ProtNLM"/>
    </source>
</evidence>
<sequence length="365" mass="38698">MTGGRRWLALTPRDTLLVRDGRQFDAGEDAANQPVQPSPSTVGGAIFSAFGGVKGAEPDEIRGPVLARRHRGGWWTSYFPAPADLVRSDNDHSRVMRLRPTGSSAVTDLGGECALPLVGEGDPLGGWLTGDTLGAYLRGELVTPEQPHRSMTDLEIAFVRDDPDTDPGPLVQELRVGLSRTPTRVVQEGMLYQATYLRPVEGVALLAECVLPTTWQREAVGPVALGGRGRLADVAEVDGVSWPHPPTDYPGGRVLVYVATPAIWPGGWQIRVPGARLVAAAVGPPEPIATASPRSKGGVRATRALRWAVPAGSVYLLQFDSADAAMAWAVGDSGRLGVHGTAYGRPADDRLRTAGFGVILTGVWS</sequence>
<proteinExistence type="predicted"/>
<organism evidence="1 2">
    <name type="scientific">Natronosporangium hydrolyticum</name>
    <dbReference type="NCBI Taxonomy" id="2811111"/>
    <lineage>
        <taxon>Bacteria</taxon>
        <taxon>Bacillati</taxon>
        <taxon>Actinomycetota</taxon>
        <taxon>Actinomycetes</taxon>
        <taxon>Micromonosporales</taxon>
        <taxon>Micromonosporaceae</taxon>
        <taxon>Natronosporangium</taxon>
    </lineage>
</organism>
<dbReference type="KEGG" id="nhy:JQS43_10985"/>
<dbReference type="Gene3D" id="3.30.70.2940">
    <property type="match status" value="1"/>
</dbReference>
<dbReference type="Proteomes" id="UP000662857">
    <property type="component" value="Chromosome"/>
</dbReference>
<reference evidence="1" key="1">
    <citation type="submission" date="2021-02" db="EMBL/GenBank/DDBJ databases">
        <title>Natrosporangium hydrolyticum gen. nov., sp. nov, a haloalkaliphilic actinobacterium from a soda solonchak soil.</title>
        <authorList>
            <person name="Sorokin D.Y."/>
            <person name="Khijniak T.V."/>
            <person name="Zakharycheva A.P."/>
            <person name="Boueva O.V."/>
            <person name="Ariskina E.V."/>
            <person name="Hahnke R.L."/>
            <person name="Bunk B."/>
            <person name="Sproer C."/>
            <person name="Schumann P."/>
            <person name="Evtushenko L.I."/>
            <person name="Kublanov I.V."/>
        </authorList>
    </citation>
    <scope>NUCLEOTIDE SEQUENCE</scope>
    <source>
        <strain evidence="1">DSM 106523</strain>
    </source>
</reference>
<dbReference type="AlphaFoldDB" id="A0A895YRL1"/>
<dbReference type="Gene3D" id="2.60.40.4350">
    <property type="match status" value="1"/>
</dbReference>
<evidence type="ECO:0000313" key="2">
    <source>
        <dbReference type="Proteomes" id="UP000662857"/>
    </source>
</evidence>
<name>A0A895YRL1_9ACTN</name>
<keyword evidence="2" id="KW-1185">Reference proteome</keyword>
<protein>
    <recommendedName>
        <fullName evidence="3">CRISPR-associated protein Cmr3</fullName>
    </recommendedName>
</protein>
<accession>A0A895YRL1</accession>
<dbReference type="Pfam" id="PF09700">
    <property type="entry name" value="Cas_Cmr3"/>
    <property type="match status" value="1"/>
</dbReference>
<evidence type="ECO:0000313" key="1">
    <source>
        <dbReference type="EMBL" id="QSB16750.1"/>
    </source>
</evidence>
<dbReference type="EMBL" id="CP070499">
    <property type="protein sequence ID" value="QSB16750.1"/>
    <property type="molecule type" value="Genomic_DNA"/>
</dbReference>
<dbReference type="InterPro" id="IPR019117">
    <property type="entry name" value="CRISPR-assoc_protein_Cmr3"/>
</dbReference>
<dbReference type="RefSeq" id="WP_239678987.1">
    <property type="nucleotide sequence ID" value="NZ_CP070499.1"/>
</dbReference>
<gene>
    <name evidence="1" type="ORF">JQS43_10985</name>
</gene>